<reference evidence="5 6" key="1">
    <citation type="journal article" date="2005" name="Int. J. Syst. Evol. Microbiol.">
        <title>Bacillus litoralis sp. nov., isolated from a tidal flat of the Yellow Sea in Korea.</title>
        <authorList>
            <person name="Yoon J.H."/>
            <person name="Oh T.K."/>
        </authorList>
    </citation>
    <scope>NUCLEOTIDE SEQUENCE [LARGE SCALE GENOMIC DNA]</scope>
    <source>
        <strain evidence="5 6">SW-211</strain>
    </source>
</reference>
<accession>A0A5C6W2Y0</accession>
<keyword evidence="2" id="KW-0808">Transferase</keyword>
<evidence type="ECO:0000256" key="2">
    <source>
        <dbReference type="ARBA" id="ARBA00022679"/>
    </source>
</evidence>
<evidence type="ECO:0000256" key="1">
    <source>
        <dbReference type="ARBA" id="ARBA00022553"/>
    </source>
</evidence>
<evidence type="ECO:0000256" key="3">
    <source>
        <dbReference type="ARBA" id="ARBA00022777"/>
    </source>
</evidence>
<evidence type="ECO:0000313" key="6">
    <source>
        <dbReference type="Proteomes" id="UP000321363"/>
    </source>
</evidence>
<name>A0A5C6W2Y0_9BACI</name>
<keyword evidence="1" id="KW-0597">Phosphoprotein</keyword>
<dbReference type="InterPro" id="IPR037100">
    <property type="entry name" value="Spo0B_C_sf"/>
</dbReference>
<evidence type="ECO:0000313" key="5">
    <source>
        <dbReference type="EMBL" id="TXC90083.1"/>
    </source>
</evidence>
<dbReference type="AlphaFoldDB" id="A0A5C6W2Y0"/>
<dbReference type="InterPro" id="IPR016122">
    <property type="entry name" value="SpoOB_C"/>
</dbReference>
<dbReference type="Proteomes" id="UP000321363">
    <property type="component" value="Unassembled WGS sequence"/>
</dbReference>
<dbReference type="InterPro" id="IPR039506">
    <property type="entry name" value="SPOB_a"/>
</dbReference>
<dbReference type="Gene3D" id="1.10.287.130">
    <property type="match status" value="1"/>
</dbReference>
<feature type="domain" description="Sporulation initiation phosphotransferase B C-terminal" evidence="4">
    <location>
        <begin position="62"/>
        <end position="178"/>
    </location>
</feature>
<keyword evidence="3" id="KW-0418">Kinase</keyword>
<dbReference type="Pfam" id="PF14689">
    <property type="entry name" value="SPOB_a"/>
    <property type="match status" value="1"/>
</dbReference>
<dbReference type="SUPFAM" id="SSF55890">
    <property type="entry name" value="Sporulation response regulatory protein Spo0B"/>
    <property type="match status" value="1"/>
</dbReference>
<dbReference type="Pfam" id="PF14682">
    <property type="entry name" value="SPOB_ab"/>
    <property type="match status" value="1"/>
</dbReference>
<gene>
    <name evidence="5" type="ORF">FS935_13545</name>
</gene>
<dbReference type="EMBL" id="VOQF01000007">
    <property type="protein sequence ID" value="TXC90083.1"/>
    <property type="molecule type" value="Genomic_DNA"/>
</dbReference>
<protein>
    <submittedName>
        <fullName evidence="5">Sporulation protein</fullName>
    </submittedName>
</protein>
<dbReference type="RefSeq" id="WP_146949153.1">
    <property type="nucleotide sequence ID" value="NZ_VOQF01000007.1"/>
</dbReference>
<dbReference type="OrthoDB" id="2375606at2"/>
<comment type="caution">
    <text evidence="5">The sequence shown here is derived from an EMBL/GenBank/DDBJ whole genome shotgun (WGS) entry which is preliminary data.</text>
</comment>
<proteinExistence type="predicted"/>
<organism evidence="5 6">
    <name type="scientific">Metabacillus litoralis</name>
    <dbReference type="NCBI Taxonomy" id="152268"/>
    <lineage>
        <taxon>Bacteria</taxon>
        <taxon>Bacillati</taxon>
        <taxon>Bacillota</taxon>
        <taxon>Bacilli</taxon>
        <taxon>Bacillales</taxon>
        <taxon>Bacillaceae</taxon>
        <taxon>Metabacillus</taxon>
    </lineage>
</organism>
<keyword evidence="6" id="KW-1185">Reference proteome</keyword>
<evidence type="ECO:0000259" key="4">
    <source>
        <dbReference type="SMART" id="SM01317"/>
    </source>
</evidence>
<dbReference type="Gene3D" id="3.30.565.30">
    <property type="entry name" value="Sporulation initiation phosphotransferase B (SpoOB), C-terminal domain"/>
    <property type="match status" value="1"/>
</dbReference>
<dbReference type="SMART" id="SM01317">
    <property type="entry name" value="SPOB_ab"/>
    <property type="match status" value="1"/>
</dbReference>
<dbReference type="InterPro" id="IPR016120">
    <property type="entry name" value="Sig_transdc_His_kin_SpoOB"/>
</dbReference>
<sequence length="187" mass="21971">MENKSNEARIVDILSHSRHDWMNKLQLIKGNLSLQKYDRIKDIIEEIVIEAQQESKLCNLKMPAFASFLMTFNWSKHQFYLEYEVIGELKVLKEYDELLTKWSKGFLDILDHTVDSTCENHLCLTLKTDDQVEDKICFIFEFDGKINNTELVTEWIHSTDHTEIGIDDFEISTYELNTAISLTITDR</sequence>
<dbReference type="GO" id="GO:0000155">
    <property type="term" value="F:phosphorelay sensor kinase activity"/>
    <property type="evidence" value="ECO:0007669"/>
    <property type="project" value="InterPro"/>
</dbReference>